<evidence type="ECO:0000256" key="4">
    <source>
        <dbReference type="ARBA" id="ARBA00022801"/>
    </source>
</evidence>
<keyword evidence="12" id="KW-1185">Reference proteome</keyword>
<feature type="binding site" evidence="8">
    <location>
        <position position="281"/>
    </location>
    <ligand>
        <name>Zn(2+)</name>
        <dbReference type="ChEBI" id="CHEBI:29105"/>
        <label>2</label>
    </ligand>
</feature>
<feature type="binding site" evidence="8">
    <location>
        <position position="146"/>
    </location>
    <ligand>
        <name>Mg(2+)</name>
        <dbReference type="ChEBI" id="CHEBI:18420"/>
    </ligand>
</feature>
<evidence type="ECO:0000256" key="2">
    <source>
        <dbReference type="ARBA" id="ARBA00022553"/>
    </source>
</evidence>
<keyword evidence="3 8" id="KW-0479">Metal-binding</keyword>
<keyword evidence="2" id="KW-0597">Phosphoprotein</keyword>
<comment type="similarity">
    <text evidence="1 9">Belongs to the alkaline phosphatase family.</text>
</comment>
<dbReference type="GO" id="GO:0004035">
    <property type="term" value="F:alkaline phosphatase activity"/>
    <property type="evidence" value="ECO:0007669"/>
    <property type="project" value="TreeGrafter"/>
</dbReference>
<dbReference type="SUPFAM" id="SSF53649">
    <property type="entry name" value="Alkaline phosphatase-like"/>
    <property type="match status" value="1"/>
</dbReference>
<evidence type="ECO:0000256" key="8">
    <source>
        <dbReference type="PIRSR" id="PIRSR601952-2"/>
    </source>
</evidence>
<dbReference type="PRINTS" id="PR00113">
    <property type="entry name" value="ALKPHPHTASE"/>
</dbReference>
<dbReference type="InterPro" id="IPR001952">
    <property type="entry name" value="Alkaline_phosphatase"/>
</dbReference>
<evidence type="ECO:0000256" key="10">
    <source>
        <dbReference type="SAM" id="SignalP"/>
    </source>
</evidence>
<keyword evidence="6 8" id="KW-0460">Magnesium</keyword>
<feature type="binding site" evidence="8">
    <location>
        <position position="320"/>
    </location>
    <ligand>
        <name>Zn(2+)</name>
        <dbReference type="ChEBI" id="CHEBI:29105"/>
        <label>2</label>
    </ligand>
</feature>
<keyword evidence="10" id="KW-0732">Signal</keyword>
<evidence type="ECO:0000256" key="5">
    <source>
        <dbReference type="ARBA" id="ARBA00022833"/>
    </source>
</evidence>
<feature type="binding site" evidence="8">
    <location>
        <position position="277"/>
    </location>
    <ligand>
        <name>Zn(2+)</name>
        <dbReference type="ChEBI" id="CHEBI:29105"/>
        <label>2</label>
    </ligand>
</feature>
<dbReference type="Gene3D" id="3.40.720.10">
    <property type="entry name" value="Alkaline Phosphatase, subunit A"/>
    <property type="match status" value="1"/>
</dbReference>
<evidence type="ECO:0000313" key="12">
    <source>
        <dbReference type="Proteomes" id="UP000319756"/>
    </source>
</evidence>
<sequence length="446" mass="48462">MKTGKRIFAGLSACALSAFTLQAVYASEGPATSESYEDDTVNNVIFMIPDGYSQGYANNYRDYKEDGLPIWDELDMLQGHVTTSSADEAITDSAAAGTALATGTKTNNGMLGLAPDGTELESILDVASDAGKRTGLVATSTINHATPAAFAANIEDRNDYTEIAPQMIENENVDLLMGGGRAEFLPQDEGGIREDSKNYISEAKEHGFRYLESKRDMEHQTEEADRVIGLFADDALTPAMETSTTEPTIEEMTDFSLDFLSEEEDGFFLMVEGSQIDWAGHDNDAAYAMSETEAFEEAVESAVDFADEDGETLVVIASDHDTGGMGVHTSEEATPSLLHDVTALGADMAEEVDHDWSNLEEVLTENTNIEWREGDLQQLRESDDLALEINSLLSERAGVSWTSTDHTAIDIPLYVYGAHNETFNGTIDNTDVPNLMLEAMGLETLE</sequence>
<evidence type="ECO:0000256" key="1">
    <source>
        <dbReference type="ARBA" id="ARBA00005984"/>
    </source>
</evidence>
<feature type="binding site" evidence="8">
    <location>
        <position position="406"/>
    </location>
    <ligand>
        <name>Zn(2+)</name>
        <dbReference type="ChEBI" id="CHEBI:29105"/>
        <label>2</label>
    </ligand>
</feature>
<feature type="binding site" evidence="8">
    <location>
        <position position="50"/>
    </location>
    <ligand>
        <name>Zn(2+)</name>
        <dbReference type="ChEBI" id="CHEBI:29105"/>
        <label>2</label>
    </ligand>
</feature>
<dbReference type="SMART" id="SM00098">
    <property type="entry name" value="alkPPc"/>
    <property type="match status" value="1"/>
</dbReference>
<feature type="signal peptide" evidence="10">
    <location>
        <begin position="1"/>
        <end position="26"/>
    </location>
</feature>
<dbReference type="OrthoDB" id="9794455at2"/>
<feature type="binding site" evidence="8">
    <location>
        <position position="319"/>
    </location>
    <ligand>
        <name>Zn(2+)</name>
        <dbReference type="ChEBI" id="CHEBI:29105"/>
        <label>2</label>
    </ligand>
</feature>
<feature type="binding site" evidence="8">
    <location>
        <position position="272"/>
    </location>
    <ligand>
        <name>Mg(2+)</name>
        <dbReference type="ChEBI" id="CHEBI:18420"/>
    </ligand>
</feature>
<feature type="active site" description="Phosphoserine intermediate" evidence="7">
    <location>
        <position position="93"/>
    </location>
</feature>
<dbReference type="GO" id="GO:0046872">
    <property type="term" value="F:metal ion binding"/>
    <property type="evidence" value="ECO:0007669"/>
    <property type="project" value="UniProtKB-KW"/>
</dbReference>
<keyword evidence="5 8" id="KW-0862">Zinc</keyword>
<evidence type="ECO:0000256" key="9">
    <source>
        <dbReference type="RuleBase" id="RU003946"/>
    </source>
</evidence>
<dbReference type="AlphaFoldDB" id="A0A514LGC4"/>
<feature type="binding site" evidence="8">
    <location>
        <position position="144"/>
    </location>
    <ligand>
        <name>Mg(2+)</name>
        <dbReference type="ChEBI" id="CHEBI:18420"/>
    </ligand>
</feature>
<feature type="chain" id="PRO_5022152337" evidence="10">
    <location>
        <begin position="27"/>
        <end position="446"/>
    </location>
</feature>
<feature type="binding site" evidence="8">
    <location>
        <position position="50"/>
    </location>
    <ligand>
        <name>Mg(2+)</name>
        <dbReference type="ChEBI" id="CHEBI:18420"/>
    </ligand>
</feature>
<comment type="cofactor">
    <cofactor evidence="8">
        <name>Mg(2+)</name>
        <dbReference type="ChEBI" id="CHEBI:18420"/>
    </cofactor>
    <text evidence="8">Binds 1 Mg(2+) ion.</text>
</comment>
<dbReference type="PROSITE" id="PS00123">
    <property type="entry name" value="ALKALINE_PHOSPHATASE"/>
    <property type="match status" value="1"/>
</dbReference>
<organism evidence="11 12">
    <name type="scientific">Salicibibacter halophilus</name>
    <dbReference type="NCBI Taxonomy" id="2502791"/>
    <lineage>
        <taxon>Bacteria</taxon>
        <taxon>Bacillati</taxon>
        <taxon>Bacillota</taxon>
        <taxon>Bacilli</taxon>
        <taxon>Bacillales</taxon>
        <taxon>Bacillaceae</taxon>
        <taxon>Salicibibacter</taxon>
    </lineage>
</organism>
<dbReference type="InterPro" id="IPR017850">
    <property type="entry name" value="Alkaline_phosphatase_core_sf"/>
</dbReference>
<dbReference type="Proteomes" id="UP000319756">
    <property type="component" value="Chromosome"/>
</dbReference>
<comment type="cofactor">
    <cofactor evidence="8">
        <name>Zn(2+)</name>
        <dbReference type="ChEBI" id="CHEBI:29105"/>
    </cofactor>
    <text evidence="8">Binds 2 Zn(2+) ions.</text>
</comment>
<gene>
    <name evidence="11" type="ORF">EPH95_06630</name>
</gene>
<evidence type="ECO:0000256" key="7">
    <source>
        <dbReference type="PIRSR" id="PIRSR601952-1"/>
    </source>
</evidence>
<dbReference type="InterPro" id="IPR042085">
    <property type="entry name" value="Ap_crown"/>
</dbReference>
<dbReference type="InterPro" id="IPR018299">
    <property type="entry name" value="Alkaline_phosphatase_AS"/>
</dbReference>
<dbReference type="PANTHER" id="PTHR11596">
    <property type="entry name" value="ALKALINE PHOSPHATASE"/>
    <property type="match status" value="1"/>
</dbReference>
<evidence type="ECO:0000256" key="6">
    <source>
        <dbReference type="ARBA" id="ARBA00022842"/>
    </source>
</evidence>
<evidence type="ECO:0000313" key="11">
    <source>
        <dbReference type="EMBL" id="QDI90894.1"/>
    </source>
</evidence>
<dbReference type="Pfam" id="PF00245">
    <property type="entry name" value="Alk_phosphatase"/>
    <property type="match status" value="1"/>
</dbReference>
<reference evidence="12" key="1">
    <citation type="submission" date="2019-01" db="EMBL/GenBank/DDBJ databases">
        <title>Genomic analysis of Salicibibacter sp. NKC3-5.</title>
        <authorList>
            <person name="Oh Y.J."/>
        </authorList>
    </citation>
    <scope>NUCLEOTIDE SEQUENCE [LARGE SCALE GENOMIC DNA]</scope>
    <source>
        <strain evidence="12">NKC3-5</strain>
    </source>
</reference>
<proteinExistence type="inferred from homology"/>
<keyword evidence="4" id="KW-0378">Hydrolase</keyword>
<dbReference type="EMBL" id="CP035485">
    <property type="protein sequence ID" value="QDI90894.1"/>
    <property type="molecule type" value="Genomic_DNA"/>
</dbReference>
<dbReference type="RefSeq" id="WP_142088432.1">
    <property type="nucleotide sequence ID" value="NZ_CP035485.1"/>
</dbReference>
<dbReference type="Gene3D" id="1.10.1200.140">
    <property type="entry name" value="Alkaline phosphatase, crown domain"/>
    <property type="match status" value="1"/>
</dbReference>
<dbReference type="KEGG" id="sale:EPH95_06630"/>
<evidence type="ECO:0000256" key="3">
    <source>
        <dbReference type="ARBA" id="ARBA00022723"/>
    </source>
</evidence>
<protein>
    <submittedName>
        <fullName evidence="11">Alkaline phosphatase</fullName>
    </submittedName>
</protein>
<accession>A0A514LGC4</accession>
<dbReference type="CDD" id="cd16012">
    <property type="entry name" value="ALP"/>
    <property type="match status" value="1"/>
</dbReference>
<dbReference type="PANTHER" id="PTHR11596:SF5">
    <property type="entry name" value="ALKALINE PHOSPHATASE"/>
    <property type="match status" value="1"/>
</dbReference>
<name>A0A514LGC4_9BACI</name>